<sequence>MGAAEVLADPSSLYESNYMGKGDLSDTDMVITVRNTLASVQNGESYRYDELVKTMQATKNSDLEAQLVTALKALSASVAYLDIIHHEKLLSLVFRMSLWDLKPHVMDALVGLLISLAVTTGKYLDPCLNMLIRHFLPPDWVIKRLSQPRVMKQKMEVLSRVHESLLKICILFPRAPSRILDMLPKINKKGQVVEIFVENLLKLENSLMGQDDGSKIFMMVMERLRDMDLEIDWDYIPQDDSSRGMFDMELEDEVEDNMKEGDELPVGSLTSDGNVVFESLDKLMLLSFDHLESCKLAGRLDQVFEKLFEAFEKFILDIDKIKVSQPPPCLFPVAAQRMGAAEVLTDPSSLYESNYMGKGDLSDTDMVITVRNTLASVQNGESYRYDELVKTMQATKNSDLEAQLVTALTALSASVAYLDIIHHEKLLSLVFRMSLWDLKPHVMDALVALLISLAVTTGKYLDPCLNMLVRHFLPSDWVVKRLSQHRVMKQKMEVLSRIHEALLKICILFPRAPSRILDMLPKINKKGQVVEIFVENLLKLENSLMGQDDGSKIFMMVMERLRDMDLEIDWDYIPQDDSSRGMFDMELEDEVEDNMKEGDELPVGSLTSDGNVVFVGGDYCRTCNDDINSDANQIFYSGCQAIMYVLCFRMRSILAVPRFRSELIPLESTLMHKLNPLKECLPWVVAEFLKQAKAGGLFVVSDSFIFDKLLESELSCGSKRLDAFFPFDPCLLKSSNSFISGNFIYWSMVRPTYDKDDDDEEDAEIIVNGDEESDEEEEDDVDYVMDKMSITPKHSFMNEMERDRLLKMPSLIRPSISPQSF</sequence>
<protein>
    <submittedName>
        <fullName evidence="1">Uncharacterized protein</fullName>
    </submittedName>
</protein>
<dbReference type="GO" id="GO:0005634">
    <property type="term" value="C:nucleus"/>
    <property type="evidence" value="ECO:0007669"/>
    <property type="project" value="TreeGrafter"/>
</dbReference>
<gene>
    <name evidence="1" type="ORF">F2Q68_00024472</name>
</gene>
<comment type="caution">
    <text evidence="1">The sequence shown here is derived from an EMBL/GenBank/DDBJ whole genome shotgun (WGS) entry which is preliminary data.</text>
</comment>
<evidence type="ECO:0000313" key="1">
    <source>
        <dbReference type="EMBL" id="KAF2566256.1"/>
    </source>
</evidence>
<reference evidence="1" key="1">
    <citation type="submission" date="2019-12" db="EMBL/GenBank/DDBJ databases">
        <title>Genome sequencing and annotation of Brassica cretica.</title>
        <authorList>
            <person name="Studholme D.J."/>
            <person name="Sarris P.F."/>
        </authorList>
    </citation>
    <scope>NUCLEOTIDE SEQUENCE</scope>
    <source>
        <strain evidence="1">PFS-001/15</strain>
        <tissue evidence="1">Leaf</tissue>
    </source>
</reference>
<proteinExistence type="predicted"/>
<dbReference type="GO" id="GO:0006361">
    <property type="term" value="P:transcription initiation at RNA polymerase I promoter"/>
    <property type="evidence" value="ECO:0007669"/>
    <property type="project" value="InterPro"/>
</dbReference>
<dbReference type="Proteomes" id="UP000712281">
    <property type="component" value="Unassembled WGS sequence"/>
</dbReference>
<organism evidence="1 2">
    <name type="scientific">Brassica cretica</name>
    <name type="common">Mustard</name>
    <dbReference type="NCBI Taxonomy" id="69181"/>
    <lineage>
        <taxon>Eukaryota</taxon>
        <taxon>Viridiplantae</taxon>
        <taxon>Streptophyta</taxon>
        <taxon>Embryophyta</taxon>
        <taxon>Tracheophyta</taxon>
        <taxon>Spermatophyta</taxon>
        <taxon>Magnoliopsida</taxon>
        <taxon>eudicotyledons</taxon>
        <taxon>Gunneridae</taxon>
        <taxon>Pentapetalae</taxon>
        <taxon>rosids</taxon>
        <taxon>malvids</taxon>
        <taxon>Brassicales</taxon>
        <taxon>Brassicaceae</taxon>
        <taxon>Brassiceae</taxon>
        <taxon>Brassica</taxon>
    </lineage>
</organism>
<dbReference type="PANTHER" id="PTHR12790">
    <property type="entry name" value="TRANSCRIPTION INITIATION FACTOR IA RRN3"/>
    <property type="match status" value="1"/>
</dbReference>
<dbReference type="Pfam" id="PF05327">
    <property type="entry name" value="RRN3"/>
    <property type="match status" value="3"/>
</dbReference>
<dbReference type="GO" id="GO:0001042">
    <property type="term" value="F:RNA polymerase I core binding"/>
    <property type="evidence" value="ECO:0007669"/>
    <property type="project" value="TreeGrafter"/>
</dbReference>
<accession>A0A8S9IA71</accession>
<dbReference type="EMBL" id="QGKW02001911">
    <property type="protein sequence ID" value="KAF2566256.1"/>
    <property type="molecule type" value="Genomic_DNA"/>
</dbReference>
<evidence type="ECO:0000313" key="2">
    <source>
        <dbReference type="Proteomes" id="UP000712281"/>
    </source>
</evidence>
<dbReference type="GO" id="GO:0001181">
    <property type="term" value="F:RNA polymerase I general transcription initiation factor activity"/>
    <property type="evidence" value="ECO:0007669"/>
    <property type="project" value="InterPro"/>
</dbReference>
<name>A0A8S9IA71_BRACR</name>
<dbReference type="PANTHER" id="PTHR12790:SF2">
    <property type="entry name" value="RNA POLYMERASE I-SPECIFIC TRANSCRIPTION INITIATION FACTOR RRN3"/>
    <property type="match status" value="1"/>
</dbReference>
<dbReference type="AlphaFoldDB" id="A0A8S9IA71"/>
<dbReference type="InterPro" id="IPR007991">
    <property type="entry name" value="RNA_pol_I_trans_ini_fac_RRN3"/>
</dbReference>